<evidence type="ECO:0000256" key="6">
    <source>
        <dbReference type="SAM" id="SignalP"/>
    </source>
</evidence>
<reference evidence="8 9" key="1">
    <citation type="submission" date="2011-11" db="EMBL/GenBank/DDBJ databases">
        <title>Complete sequence of Granulicella mallensis MP5ACTX8.</title>
        <authorList>
            <consortium name="US DOE Joint Genome Institute"/>
            <person name="Lucas S."/>
            <person name="Copeland A."/>
            <person name="Lapidus A."/>
            <person name="Cheng J.-F."/>
            <person name="Goodwin L."/>
            <person name="Pitluck S."/>
            <person name="Peters L."/>
            <person name="Lu M."/>
            <person name="Detter J.C."/>
            <person name="Han C."/>
            <person name="Tapia R."/>
            <person name="Land M."/>
            <person name="Hauser L."/>
            <person name="Kyrpides N."/>
            <person name="Ivanova N."/>
            <person name="Mikhailova N."/>
            <person name="Pagani I."/>
            <person name="Rawat S."/>
            <person name="Mannisto M."/>
            <person name="Haggblom M."/>
            <person name="Woyke T."/>
        </authorList>
    </citation>
    <scope>NUCLEOTIDE SEQUENCE [LARGE SCALE GENOMIC DNA]</scope>
    <source>
        <strain evidence="9">ATCC BAA-1857 / DSM 23137 / MP5ACTX8</strain>
    </source>
</reference>
<dbReference type="eggNOG" id="COG1651">
    <property type="taxonomic scope" value="Bacteria"/>
</dbReference>
<feature type="domain" description="Thioredoxin-like fold" evidence="7">
    <location>
        <begin position="135"/>
        <end position="311"/>
    </location>
</feature>
<dbReference type="PANTHER" id="PTHR13887:SF14">
    <property type="entry name" value="DISULFIDE BOND FORMATION PROTEIN D"/>
    <property type="match status" value="1"/>
</dbReference>
<dbReference type="EMBL" id="CP003130">
    <property type="protein sequence ID" value="AEU34802.1"/>
    <property type="molecule type" value="Genomic_DNA"/>
</dbReference>
<evidence type="ECO:0000256" key="1">
    <source>
        <dbReference type="ARBA" id="ARBA00005791"/>
    </source>
</evidence>
<keyword evidence="5" id="KW-0676">Redox-active center</keyword>
<proteinExistence type="inferred from homology"/>
<protein>
    <submittedName>
        <fullName evidence="8">Putative lipoprotein</fullName>
    </submittedName>
</protein>
<dbReference type="InterPro" id="IPR036249">
    <property type="entry name" value="Thioredoxin-like_sf"/>
</dbReference>
<comment type="similarity">
    <text evidence="1">Belongs to the thioredoxin family. DsbA subfamily.</text>
</comment>
<dbReference type="Proteomes" id="UP000007113">
    <property type="component" value="Chromosome"/>
</dbReference>
<dbReference type="Gene3D" id="3.40.30.10">
    <property type="entry name" value="Glutaredoxin"/>
    <property type="match status" value="1"/>
</dbReference>
<name>G8NNL7_GRAMM</name>
<keyword evidence="3" id="KW-0560">Oxidoreductase</keyword>
<dbReference type="PANTHER" id="PTHR13887">
    <property type="entry name" value="GLUTATHIONE S-TRANSFERASE KAPPA"/>
    <property type="match status" value="1"/>
</dbReference>
<keyword evidence="4" id="KW-1015">Disulfide bond</keyword>
<dbReference type="RefSeq" id="WP_014263686.1">
    <property type="nucleotide sequence ID" value="NC_016631.1"/>
</dbReference>
<evidence type="ECO:0000256" key="2">
    <source>
        <dbReference type="ARBA" id="ARBA00022729"/>
    </source>
</evidence>
<sequence precursor="true">MFKPTRLSAVLFATLLTTLGCHAQSPASPASSPAIAAPVVGKPLSPELARRVEVLLRQKAPLPPGSTIQVGVPTASEVPGFSLISVTFSNEGKSSRPINFLISADGKTLAQFTKFDISADPKNLVSAEGRPARGGPVTAPVLIVGFDDLECPFCARLHESIFPAMINRYGDKVRIVYKDFPLDTIHPWAEHAAVDVNCIGAQSPVGYWNLVDGIHAHASDIGTSDDPKDTQKTLANATVQLDKLTREQGKLQKVDAAKLDACLAKQDTASVDASKAVGVSLGLEEAPTLFINGDKVSGALPVEFIFGIIDDALRAQGLTPPPTYVAPATTASVAGGK</sequence>
<keyword evidence="9" id="KW-1185">Reference proteome</keyword>
<evidence type="ECO:0000259" key="7">
    <source>
        <dbReference type="Pfam" id="PF13462"/>
    </source>
</evidence>
<dbReference type="GO" id="GO:0016491">
    <property type="term" value="F:oxidoreductase activity"/>
    <property type="evidence" value="ECO:0007669"/>
    <property type="project" value="UniProtKB-KW"/>
</dbReference>
<evidence type="ECO:0000256" key="4">
    <source>
        <dbReference type="ARBA" id="ARBA00023157"/>
    </source>
</evidence>
<feature type="signal peptide" evidence="6">
    <location>
        <begin position="1"/>
        <end position="23"/>
    </location>
</feature>
<dbReference type="HOGENOM" id="CLU_876111_0_0_0"/>
<evidence type="ECO:0000313" key="9">
    <source>
        <dbReference type="Proteomes" id="UP000007113"/>
    </source>
</evidence>
<dbReference type="Pfam" id="PF13462">
    <property type="entry name" value="Thioredoxin_4"/>
    <property type="match status" value="1"/>
</dbReference>
<dbReference type="STRING" id="682795.AciX8_0449"/>
<evidence type="ECO:0000256" key="3">
    <source>
        <dbReference type="ARBA" id="ARBA00023002"/>
    </source>
</evidence>
<gene>
    <name evidence="8" type="ordered locus">AciX8_0449</name>
</gene>
<evidence type="ECO:0000256" key="5">
    <source>
        <dbReference type="ARBA" id="ARBA00023284"/>
    </source>
</evidence>
<dbReference type="PROSITE" id="PS51257">
    <property type="entry name" value="PROKAR_LIPOPROTEIN"/>
    <property type="match status" value="1"/>
</dbReference>
<organism evidence="8 9">
    <name type="scientific">Granulicella mallensis (strain ATCC BAA-1857 / DSM 23137 / MP5ACTX8)</name>
    <dbReference type="NCBI Taxonomy" id="682795"/>
    <lineage>
        <taxon>Bacteria</taxon>
        <taxon>Pseudomonadati</taxon>
        <taxon>Acidobacteriota</taxon>
        <taxon>Terriglobia</taxon>
        <taxon>Terriglobales</taxon>
        <taxon>Acidobacteriaceae</taxon>
        <taxon>Granulicella</taxon>
    </lineage>
</organism>
<dbReference type="SUPFAM" id="SSF52833">
    <property type="entry name" value="Thioredoxin-like"/>
    <property type="match status" value="1"/>
</dbReference>
<keyword evidence="8" id="KW-0449">Lipoprotein</keyword>
<evidence type="ECO:0000313" key="8">
    <source>
        <dbReference type="EMBL" id="AEU34802.1"/>
    </source>
</evidence>
<dbReference type="AlphaFoldDB" id="G8NNL7"/>
<keyword evidence="2 6" id="KW-0732">Signal</keyword>
<accession>G8NNL7</accession>
<dbReference type="InterPro" id="IPR012336">
    <property type="entry name" value="Thioredoxin-like_fold"/>
</dbReference>
<dbReference type="OrthoDB" id="117402at2"/>
<feature type="chain" id="PRO_5003511833" evidence="6">
    <location>
        <begin position="24"/>
        <end position="337"/>
    </location>
</feature>
<dbReference type="KEGG" id="gma:AciX8_0449"/>